<gene>
    <name evidence="5" type="ORF">POL72_49075</name>
</gene>
<evidence type="ECO:0000313" key="5">
    <source>
        <dbReference type="EMBL" id="MDC0685754.1"/>
    </source>
</evidence>
<evidence type="ECO:0000313" key="6">
    <source>
        <dbReference type="Proteomes" id="UP001217485"/>
    </source>
</evidence>
<dbReference type="InterPro" id="IPR003782">
    <property type="entry name" value="SCO1/SenC"/>
</dbReference>
<reference evidence="5 6" key="1">
    <citation type="submission" date="2023-01" db="EMBL/GenBank/DDBJ databases">
        <title>Minimal conservation of predation-associated metabolite biosynthetic gene clusters underscores biosynthetic potential of Myxococcota including descriptions for ten novel species: Archangium lansinium sp. nov., Myxococcus landrumus sp. nov., Nannocystis bai.</title>
        <authorList>
            <person name="Ahearne A."/>
            <person name="Stevens C."/>
            <person name="Dowd S."/>
        </authorList>
    </citation>
    <scope>NUCLEOTIDE SEQUENCE [LARGE SCALE GENOMIC DNA]</scope>
    <source>
        <strain evidence="5 6">WIWO2</strain>
    </source>
</reference>
<evidence type="ECO:0000259" key="4">
    <source>
        <dbReference type="PROSITE" id="PS51352"/>
    </source>
</evidence>
<comment type="caution">
    <text evidence="5">The sequence shown here is derived from an EMBL/GenBank/DDBJ whole genome shotgun (WGS) entry which is preliminary data.</text>
</comment>
<evidence type="ECO:0000256" key="2">
    <source>
        <dbReference type="ARBA" id="ARBA00023008"/>
    </source>
</evidence>
<proteinExistence type="inferred from homology"/>
<comment type="similarity">
    <text evidence="1">Belongs to the SCO1/2 family.</text>
</comment>
<feature type="region of interest" description="Disordered" evidence="3">
    <location>
        <begin position="15"/>
        <end position="39"/>
    </location>
</feature>
<sequence>MTHCSTCTARPNVARMPHEVLSPSTSSSSRPSLAGVGAPVRRRGRLRPVQIGLCVSALAGIALLGVRSRVREAPASPPVLGEMPAFSMTDQDARPVTRESLREQTLIVDFFYASCPVSCPRLSAQMAAFQERIAQRSAARGQALPIHLISITLDPENDTPDVLRSYAARYSSGRGAWSFLSGRSEELNRVVVKGFKIRFERADPSAGLGAIMHGEWFVLVDGLGRIRGYYQIGDEERMNELVRDAERLASKELT</sequence>
<feature type="compositionally biased region" description="Low complexity" evidence="3">
    <location>
        <begin position="22"/>
        <end position="39"/>
    </location>
</feature>
<dbReference type="EMBL" id="JAQNDK010000007">
    <property type="protein sequence ID" value="MDC0685754.1"/>
    <property type="molecule type" value="Genomic_DNA"/>
</dbReference>
<keyword evidence="6" id="KW-1185">Reference proteome</keyword>
<dbReference type="PANTHER" id="PTHR12151">
    <property type="entry name" value="ELECTRON TRANSPORT PROTIN SCO1/SENC FAMILY MEMBER"/>
    <property type="match status" value="1"/>
</dbReference>
<dbReference type="CDD" id="cd02968">
    <property type="entry name" value="SCO"/>
    <property type="match status" value="1"/>
</dbReference>
<accession>A0ABT5CIY4</accession>
<dbReference type="PANTHER" id="PTHR12151:SF25">
    <property type="entry name" value="LINALOOL DEHYDRATASE_ISOMERASE DOMAIN-CONTAINING PROTEIN"/>
    <property type="match status" value="1"/>
</dbReference>
<dbReference type="InterPro" id="IPR013766">
    <property type="entry name" value="Thioredoxin_domain"/>
</dbReference>
<feature type="domain" description="Thioredoxin" evidence="4">
    <location>
        <begin position="77"/>
        <end position="250"/>
    </location>
</feature>
<dbReference type="Gene3D" id="3.40.30.10">
    <property type="entry name" value="Glutaredoxin"/>
    <property type="match status" value="1"/>
</dbReference>
<dbReference type="Proteomes" id="UP001217485">
    <property type="component" value="Unassembled WGS sequence"/>
</dbReference>
<evidence type="ECO:0000256" key="3">
    <source>
        <dbReference type="SAM" id="MobiDB-lite"/>
    </source>
</evidence>
<dbReference type="Pfam" id="PF02630">
    <property type="entry name" value="SCO1-SenC"/>
    <property type="match status" value="1"/>
</dbReference>
<evidence type="ECO:0000256" key="1">
    <source>
        <dbReference type="ARBA" id="ARBA00010996"/>
    </source>
</evidence>
<dbReference type="PROSITE" id="PS51352">
    <property type="entry name" value="THIOREDOXIN_2"/>
    <property type="match status" value="1"/>
</dbReference>
<dbReference type="SUPFAM" id="SSF52833">
    <property type="entry name" value="Thioredoxin-like"/>
    <property type="match status" value="1"/>
</dbReference>
<dbReference type="InterPro" id="IPR036249">
    <property type="entry name" value="Thioredoxin-like_sf"/>
</dbReference>
<organism evidence="5 6">
    <name type="scientific">Sorangium atrum</name>
    <dbReference type="NCBI Taxonomy" id="2995308"/>
    <lineage>
        <taxon>Bacteria</taxon>
        <taxon>Pseudomonadati</taxon>
        <taxon>Myxococcota</taxon>
        <taxon>Polyangia</taxon>
        <taxon>Polyangiales</taxon>
        <taxon>Polyangiaceae</taxon>
        <taxon>Sorangium</taxon>
    </lineage>
</organism>
<dbReference type="RefSeq" id="WP_272104225.1">
    <property type="nucleotide sequence ID" value="NZ_JAQNDK010000007.1"/>
</dbReference>
<keyword evidence="2" id="KW-0186">Copper</keyword>
<name>A0ABT5CIY4_9BACT</name>
<protein>
    <submittedName>
        <fullName evidence="5">SCO family protein</fullName>
    </submittedName>
</protein>